<evidence type="ECO:0000313" key="16">
    <source>
        <dbReference type="EMBL" id="KAG8541654.1"/>
    </source>
</evidence>
<keyword evidence="5" id="KW-0297">G-protein coupled receptor</keyword>
<keyword evidence="17" id="KW-1185">Reference proteome</keyword>
<evidence type="ECO:0000256" key="2">
    <source>
        <dbReference type="ARBA" id="ARBA00022475"/>
    </source>
</evidence>
<evidence type="ECO:0000256" key="3">
    <source>
        <dbReference type="ARBA" id="ARBA00022692"/>
    </source>
</evidence>
<feature type="transmembrane region" description="Helical" evidence="14">
    <location>
        <begin position="64"/>
        <end position="85"/>
    </location>
</feature>
<dbReference type="PRINTS" id="PR00237">
    <property type="entry name" value="GPCRRHODOPSN"/>
</dbReference>
<dbReference type="GO" id="GO:0004930">
    <property type="term" value="F:G protein-coupled receptor activity"/>
    <property type="evidence" value="ECO:0007669"/>
    <property type="project" value="UniProtKB-KW"/>
</dbReference>
<feature type="transmembrane region" description="Helical" evidence="14">
    <location>
        <begin position="105"/>
        <end position="122"/>
    </location>
</feature>
<keyword evidence="3 14" id="KW-0812">Transmembrane</keyword>
<evidence type="ECO:0000256" key="8">
    <source>
        <dbReference type="ARBA" id="ARBA00023170"/>
    </source>
</evidence>
<evidence type="ECO:0000256" key="13">
    <source>
        <dbReference type="ARBA" id="ARBA00039587"/>
    </source>
</evidence>
<dbReference type="PANTHER" id="PTHR24225">
    <property type="entry name" value="CHEMOTACTIC RECEPTOR"/>
    <property type="match status" value="1"/>
</dbReference>
<feature type="domain" description="G-protein coupled receptors family 1 profile" evidence="15">
    <location>
        <begin position="44"/>
        <end position="292"/>
    </location>
</feature>
<dbReference type="PANTHER" id="PTHR24225:SF5">
    <property type="entry name" value="G-PROTEIN COUPLED RECEPTOR 33-RELATED"/>
    <property type="match status" value="1"/>
</dbReference>
<dbReference type="InterPro" id="IPR000826">
    <property type="entry name" value="Formyl_rcpt-rel"/>
</dbReference>
<name>A0AAV6YWG4_ENGPU</name>
<dbReference type="GO" id="GO:0007200">
    <property type="term" value="P:phospholipase C-activating G protein-coupled receptor signaling pathway"/>
    <property type="evidence" value="ECO:0007669"/>
    <property type="project" value="TreeGrafter"/>
</dbReference>
<evidence type="ECO:0000256" key="11">
    <source>
        <dbReference type="ARBA" id="ARBA00025736"/>
    </source>
</evidence>
<keyword evidence="2" id="KW-1003">Cell membrane</keyword>
<dbReference type="GO" id="GO:0006954">
    <property type="term" value="P:inflammatory response"/>
    <property type="evidence" value="ECO:0007669"/>
    <property type="project" value="TreeGrafter"/>
</dbReference>
<comment type="function">
    <text evidence="12">Orphan receptor; could be a chemoattractant receptor.</text>
</comment>
<evidence type="ECO:0000256" key="12">
    <source>
        <dbReference type="ARBA" id="ARBA00037161"/>
    </source>
</evidence>
<keyword evidence="6 14" id="KW-0472">Membrane</keyword>
<comment type="similarity">
    <text evidence="11">Belongs to the chemokine-like receptor (CMKLR) family.</text>
</comment>
<evidence type="ECO:0000256" key="5">
    <source>
        <dbReference type="ARBA" id="ARBA00023040"/>
    </source>
</evidence>
<dbReference type="GO" id="GO:0005886">
    <property type="term" value="C:plasma membrane"/>
    <property type="evidence" value="ECO:0007669"/>
    <property type="project" value="UniProtKB-SubCell"/>
</dbReference>
<evidence type="ECO:0000256" key="7">
    <source>
        <dbReference type="ARBA" id="ARBA00023157"/>
    </source>
</evidence>
<keyword evidence="10" id="KW-0807">Transducer</keyword>
<evidence type="ECO:0000256" key="4">
    <source>
        <dbReference type="ARBA" id="ARBA00022989"/>
    </source>
</evidence>
<feature type="transmembrane region" description="Helical" evidence="14">
    <location>
        <begin position="236"/>
        <end position="255"/>
    </location>
</feature>
<dbReference type="SUPFAM" id="SSF81321">
    <property type="entry name" value="Family A G protein-coupled receptor-like"/>
    <property type="match status" value="1"/>
</dbReference>
<dbReference type="Gene3D" id="1.20.1070.10">
    <property type="entry name" value="Rhodopsin 7-helix transmembrane proteins"/>
    <property type="match status" value="1"/>
</dbReference>
<dbReference type="Pfam" id="PF00001">
    <property type="entry name" value="7tm_1"/>
    <property type="match status" value="1"/>
</dbReference>
<dbReference type="GO" id="GO:0004875">
    <property type="term" value="F:complement receptor activity"/>
    <property type="evidence" value="ECO:0007669"/>
    <property type="project" value="TreeGrafter"/>
</dbReference>
<dbReference type="InterPro" id="IPR017452">
    <property type="entry name" value="GPCR_Rhodpsn_7TM"/>
</dbReference>
<protein>
    <recommendedName>
        <fullName evidence="13">Probable G-protein coupled receptor 33</fullName>
    </recommendedName>
</protein>
<feature type="transmembrane region" description="Helical" evidence="14">
    <location>
        <begin position="143"/>
        <end position="164"/>
    </location>
</feature>
<accession>A0AAV6YWG4</accession>
<organism evidence="16 17">
    <name type="scientific">Engystomops pustulosus</name>
    <name type="common">Tungara frog</name>
    <name type="synonym">Physalaemus pustulosus</name>
    <dbReference type="NCBI Taxonomy" id="76066"/>
    <lineage>
        <taxon>Eukaryota</taxon>
        <taxon>Metazoa</taxon>
        <taxon>Chordata</taxon>
        <taxon>Craniata</taxon>
        <taxon>Vertebrata</taxon>
        <taxon>Euteleostomi</taxon>
        <taxon>Amphibia</taxon>
        <taxon>Batrachia</taxon>
        <taxon>Anura</taxon>
        <taxon>Neobatrachia</taxon>
        <taxon>Hyloidea</taxon>
        <taxon>Leptodactylidae</taxon>
        <taxon>Leiuperinae</taxon>
        <taxon>Engystomops</taxon>
    </lineage>
</organism>
<evidence type="ECO:0000256" key="1">
    <source>
        <dbReference type="ARBA" id="ARBA00004651"/>
    </source>
</evidence>
<keyword evidence="8" id="KW-0675">Receptor</keyword>
<evidence type="ECO:0000259" key="15">
    <source>
        <dbReference type="PROSITE" id="PS50262"/>
    </source>
</evidence>
<dbReference type="InterPro" id="IPR000276">
    <property type="entry name" value="GPCR_Rhodpsn"/>
</dbReference>
<comment type="subcellular location">
    <subcellularLocation>
        <location evidence="1">Cell membrane</location>
        <topology evidence="1">Multi-pass membrane protein</topology>
    </subcellularLocation>
</comment>
<reference evidence="16" key="1">
    <citation type="thesis" date="2020" institute="ProQuest LLC" country="789 East Eisenhower Parkway, Ann Arbor, MI, USA">
        <title>Comparative Genomics and Chromosome Evolution.</title>
        <authorList>
            <person name="Mudd A.B."/>
        </authorList>
    </citation>
    <scope>NUCLEOTIDE SEQUENCE</scope>
    <source>
        <strain evidence="16">237g6f4</strain>
        <tissue evidence="16">Blood</tissue>
    </source>
</reference>
<dbReference type="AlphaFoldDB" id="A0AAV6YWG4"/>
<feature type="transmembrane region" description="Helical" evidence="14">
    <location>
        <begin position="193"/>
        <end position="216"/>
    </location>
</feature>
<evidence type="ECO:0000256" key="14">
    <source>
        <dbReference type="SAM" id="Phobius"/>
    </source>
</evidence>
<keyword evidence="4 14" id="KW-1133">Transmembrane helix</keyword>
<evidence type="ECO:0000256" key="9">
    <source>
        <dbReference type="ARBA" id="ARBA00023180"/>
    </source>
</evidence>
<comment type="caution">
    <text evidence="16">The sequence shown here is derived from an EMBL/GenBank/DDBJ whole genome shotgun (WGS) entry which is preliminary data.</text>
</comment>
<dbReference type="EMBL" id="WNYA01006944">
    <property type="protein sequence ID" value="KAG8541654.1"/>
    <property type="molecule type" value="Genomic_DNA"/>
</dbReference>
<proteinExistence type="inferred from homology"/>
<evidence type="ECO:0000256" key="10">
    <source>
        <dbReference type="ARBA" id="ARBA00023224"/>
    </source>
</evidence>
<evidence type="ECO:0000256" key="6">
    <source>
        <dbReference type="ARBA" id="ARBA00023136"/>
    </source>
</evidence>
<keyword evidence="9" id="KW-0325">Glycoprotein</keyword>
<gene>
    <name evidence="16" type="ORF">GDO81_028529</name>
</gene>
<keyword evidence="7" id="KW-1015">Disulfide bond</keyword>
<feature type="transmembrane region" description="Helical" evidence="14">
    <location>
        <begin position="275"/>
        <end position="295"/>
    </location>
</feature>
<sequence length="326" mass="38172">MVTLNNSSTFILNISNGSTPQTLSASKLMSSMFLLLTFIFGLVMNSLYLWVLGFRMRKSTNTTWFFHLILGNLVFTLYIPLIAVYDITKPRWILGLFMCKIMNSLISLDMYLVIFVLTMISVDRFCLVFHPLWYRKYMNPQKASAICLFLWILALLFTSPYLVFRKLKDESNITTCYNDYGLYGRWNKQQVKWIMFSTRLFLGFIIPFTIISICYLKIIYKIRKENLVKSKNPYKIISIAIVSFFVSWAPYHLWYGMSAAEEGLFPKSLLDTLQVLTICLICINSCFTPIMYLFIVENFKIMFRNSLMDLIELVLNETFSNRSLES</sequence>
<dbReference type="GO" id="GO:0007204">
    <property type="term" value="P:positive regulation of cytosolic calcium ion concentration"/>
    <property type="evidence" value="ECO:0007669"/>
    <property type="project" value="TreeGrafter"/>
</dbReference>
<evidence type="ECO:0000313" key="17">
    <source>
        <dbReference type="Proteomes" id="UP000824782"/>
    </source>
</evidence>
<feature type="transmembrane region" description="Helical" evidence="14">
    <location>
        <begin position="32"/>
        <end position="52"/>
    </location>
</feature>
<dbReference type="PROSITE" id="PS50262">
    <property type="entry name" value="G_PROTEIN_RECEP_F1_2"/>
    <property type="match status" value="1"/>
</dbReference>
<dbReference type="PRINTS" id="PR00526">
    <property type="entry name" value="FMETLEUPHER"/>
</dbReference>
<dbReference type="Proteomes" id="UP000824782">
    <property type="component" value="Unassembled WGS sequence"/>
</dbReference>